<dbReference type="RefSeq" id="WP_014771738.1">
    <property type="nucleotide sequence ID" value="NC_018010.1"/>
</dbReference>
<dbReference type="HOGENOM" id="CLU_770889_0_0_10"/>
<gene>
    <name evidence="1" type="ordered locus">Belba_1101</name>
</gene>
<reference evidence="2" key="1">
    <citation type="submission" date="2012-06" db="EMBL/GenBank/DDBJ databases">
        <title>The complete genome of Belliella baltica DSM 15883.</title>
        <authorList>
            <person name="Lucas S."/>
            <person name="Copeland A."/>
            <person name="Lapidus A."/>
            <person name="Goodwin L."/>
            <person name="Pitluck S."/>
            <person name="Peters L."/>
            <person name="Mikhailova N."/>
            <person name="Davenport K."/>
            <person name="Kyrpides N."/>
            <person name="Mavromatis K."/>
            <person name="Pagani I."/>
            <person name="Ivanova N."/>
            <person name="Ovchinnikova G."/>
            <person name="Zeytun A."/>
            <person name="Detter J.C."/>
            <person name="Han C."/>
            <person name="Land M."/>
            <person name="Hauser L."/>
            <person name="Markowitz V."/>
            <person name="Cheng J.-F."/>
            <person name="Hugenholtz P."/>
            <person name="Woyke T."/>
            <person name="Wu D."/>
            <person name="Tindall B."/>
            <person name="Pomrenke H."/>
            <person name="Brambilla E."/>
            <person name="Klenk H.-P."/>
            <person name="Eisen J.A."/>
        </authorList>
    </citation>
    <scope>NUCLEOTIDE SEQUENCE [LARGE SCALE GENOMIC DNA]</scope>
    <source>
        <strain evidence="2">DSM 15883 / CIP 108006 / LMG 21964 / BA134</strain>
    </source>
</reference>
<dbReference type="KEGG" id="bbd:Belba_1101"/>
<organism evidence="1 2">
    <name type="scientific">Belliella baltica (strain DSM 15883 / CIP 108006 / LMG 21964 / BA134)</name>
    <dbReference type="NCBI Taxonomy" id="866536"/>
    <lineage>
        <taxon>Bacteria</taxon>
        <taxon>Pseudomonadati</taxon>
        <taxon>Bacteroidota</taxon>
        <taxon>Cytophagia</taxon>
        <taxon>Cytophagales</taxon>
        <taxon>Cyclobacteriaceae</taxon>
        <taxon>Belliella</taxon>
    </lineage>
</organism>
<dbReference type="OrthoDB" id="1342667at2"/>
<keyword evidence="2" id="KW-1185">Reference proteome</keyword>
<evidence type="ECO:0000313" key="2">
    <source>
        <dbReference type="Proteomes" id="UP000006050"/>
    </source>
</evidence>
<sequence length="359" mass="42182">MKVYLIYDHPSSLLANALQAYLSPLFSKSCEFTLCANRETARENWTWDELFDVSYKEQSLGNKEAKESYFIFLFQGKNEGNWFASFDHHRPSLGFVQTSGWELYQLSNPLYAIAYHLLTLLTAMKFFGNEESPNTFYHGKSIGCMFDFTGFKSEVIYKLQSAYICKDCLESIKQRAPEKVEALNYLQGVTDAFLSIRHNLFQVDLKSLFGNLAYKLHVNERMTFGLEIEGKWINLPISKGREATLYMLLLHNQRGLRYIDFKKEAVLEDYLSLYFRYFVSKGSYEELYRQAKQQIKDHTFRKSLEPLISRMRKKLAEALLNYPEIKEQLYIQNQDGLMYIPLNRKFLVHNIQIKQRMVG</sequence>
<dbReference type="EMBL" id="CP003281">
    <property type="protein sequence ID" value="AFL83738.1"/>
    <property type="molecule type" value="Genomic_DNA"/>
</dbReference>
<proteinExistence type="predicted"/>
<evidence type="ECO:0000313" key="1">
    <source>
        <dbReference type="EMBL" id="AFL83738.1"/>
    </source>
</evidence>
<dbReference type="Proteomes" id="UP000006050">
    <property type="component" value="Chromosome"/>
</dbReference>
<protein>
    <submittedName>
        <fullName evidence="1">Uncharacterized protein</fullName>
    </submittedName>
</protein>
<name>I3Z3C0_BELBD</name>
<accession>I3Z3C0</accession>
<dbReference type="AlphaFoldDB" id="I3Z3C0"/>